<dbReference type="InterPro" id="IPR002446">
    <property type="entry name" value="Lipocalin_bac"/>
</dbReference>
<sequence length="163" mass="18365">MAVRAWRLSVFSIFAVALLCAGSCTAGTSHDSTPVAQLDLQRYLGKWYEIARFDHKFERGMENVTAEYILKEDGTIQVINSGWKDGEKKVAEGKAKCPDPVGNPAHLRVSFFLFFYSDYNILYVDALGKILRISAIFGQTVAYMSPVRPFSCRNHMCNNILEQ</sequence>
<feature type="domain" description="Lipocalin/cytosolic fatty-acid binding" evidence="2">
    <location>
        <begin position="38"/>
        <end position="127"/>
    </location>
</feature>
<dbReference type="Proteomes" id="UP000823617">
    <property type="component" value="Unassembled WGS sequence"/>
</dbReference>
<dbReference type="Gene3D" id="2.40.128.20">
    <property type="match status" value="1"/>
</dbReference>
<dbReference type="SUPFAM" id="SSF50814">
    <property type="entry name" value="Lipocalins"/>
    <property type="match status" value="1"/>
</dbReference>
<organism evidence="3 4">
    <name type="scientific">Candidatus Cryptobacteroides intestinigallinarum</name>
    <dbReference type="NCBI Taxonomy" id="2840767"/>
    <lineage>
        <taxon>Bacteria</taxon>
        <taxon>Pseudomonadati</taxon>
        <taxon>Bacteroidota</taxon>
        <taxon>Bacteroidia</taxon>
        <taxon>Bacteroidales</taxon>
        <taxon>Candidatus Cryptobacteroides</taxon>
    </lineage>
</organism>
<dbReference type="CDD" id="cd19438">
    <property type="entry name" value="lipocalin_Blc-like"/>
    <property type="match status" value="1"/>
</dbReference>
<evidence type="ECO:0000259" key="2">
    <source>
        <dbReference type="Pfam" id="PF08212"/>
    </source>
</evidence>
<reference evidence="3" key="1">
    <citation type="submission" date="2020-10" db="EMBL/GenBank/DDBJ databases">
        <authorList>
            <person name="Gilroy R."/>
        </authorList>
    </citation>
    <scope>NUCLEOTIDE SEQUENCE</scope>
    <source>
        <strain evidence="3">B1-3475</strain>
    </source>
</reference>
<dbReference type="InterPro" id="IPR012674">
    <property type="entry name" value="Calycin"/>
</dbReference>
<feature type="signal peptide" evidence="1">
    <location>
        <begin position="1"/>
        <end position="26"/>
    </location>
</feature>
<evidence type="ECO:0000313" key="4">
    <source>
        <dbReference type="Proteomes" id="UP000823617"/>
    </source>
</evidence>
<accession>A0A9D9MZT4</accession>
<dbReference type="PANTHER" id="PTHR10612">
    <property type="entry name" value="APOLIPOPROTEIN D"/>
    <property type="match status" value="1"/>
</dbReference>
<comment type="caution">
    <text evidence="3">The sequence shown here is derived from an EMBL/GenBank/DDBJ whole genome shotgun (WGS) entry which is preliminary data.</text>
</comment>
<protein>
    <submittedName>
        <fullName evidence="3">Lipocalin family protein</fullName>
    </submittedName>
</protein>
<dbReference type="Pfam" id="PF08212">
    <property type="entry name" value="Lipocalin_2"/>
    <property type="match status" value="1"/>
</dbReference>
<dbReference type="PROSITE" id="PS00213">
    <property type="entry name" value="LIPOCALIN"/>
    <property type="match status" value="1"/>
</dbReference>
<dbReference type="GO" id="GO:0006950">
    <property type="term" value="P:response to stress"/>
    <property type="evidence" value="ECO:0007669"/>
    <property type="project" value="UniProtKB-ARBA"/>
</dbReference>
<evidence type="ECO:0000313" key="3">
    <source>
        <dbReference type="EMBL" id="MBO8455388.1"/>
    </source>
</evidence>
<dbReference type="InterPro" id="IPR000566">
    <property type="entry name" value="Lipocln_cytosolic_FA-bd_dom"/>
</dbReference>
<dbReference type="AlphaFoldDB" id="A0A9D9MZT4"/>
<dbReference type="InterPro" id="IPR022272">
    <property type="entry name" value="Lipocalin_CS"/>
</dbReference>
<keyword evidence="1" id="KW-0732">Signal</keyword>
<name>A0A9D9MZT4_9BACT</name>
<proteinExistence type="predicted"/>
<dbReference type="PRINTS" id="PR01171">
    <property type="entry name" value="BCTLIPOCALIN"/>
</dbReference>
<dbReference type="EMBL" id="JADIMK010000030">
    <property type="protein sequence ID" value="MBO8455388.1"/>
    <property type="molecule type" value="Genomic_DNA"/>
</dbReference>
<reference evidence="3" key="2">
    <citation type="journal article" date="2021" name="PeerJ">
        <title>Extensive microbial diversity within the chicken gut microbiome revealed by metagenomics and culture.</title>
        <authorList>
            <person name="Gilroy R."/>
            <person name="Ravi A."/>
            <person name="Getino M."/>
            <person name="Pursley I."/>
            <person name="Horton D.L."/>
            <person name="Alikhan N.F."/>
            <person name="Baker D."/>
            <person name="Gharbi K."/>
            <person name="Hall N."/>
            <person name="Watson M."/>
            <person name="Adriaenssens E.M."/>
            <person name="Foster-Nyarko E."/>
            <person name="Jarju S."/>
            <person name="Secka A."/>
            <person name="Antonio M."/>
            <person name="Oren A."/>
            <person name="Chaudhuri R.R."/>
            <person name="La Ragione R."/>
            <person name="Hildebrand F."/>
            <person name="Pallen M.J."/>
        </authorList>
    </citation>
    <scope>NUCLEOTIDE SEQUENCE</scope>
    <source>
        <strain evidence="3">B1-3475</strain>
    </source>
</reference>
<dbReference type="PANTHER" id="PTHR10612:SF34">
    <property type="entry name" value="APOLIPOPROTEIN D"/>
    <property type="match status" value="1"/>
</dbReference>
<feature type="chain" id="PRO_5039357860" evidence="1">
    <location>
        <begin position="27"/>
        <end position="163"/>
    </location>
</feature>
<gene>
    <name evidence="3" type="ORF">IAC08_03150</name>
</gene>
<dbReference type="InterPro" id="IPR047202">
    <property type="entry name" value="Lipocalin_Blc-like_dom"/>
</dbReference>
<evidence type="ECO:0000256" key="1">
    <source>
        <dbReference type="SAM" id="SignalP"/>
    </source>
</evidence>